<gene>
    <name evidence="1" type="ORF">UX78_C0008G0034</name>
</gene>
<comment type="caution">
    <text evidence="1">The sequence shown here is derived from an EMBL/GenBank/DDBJ whole genome shotgun (WGS) entry which is preliminary data.</text>
</comment>
<evidence type="ECO:0000313" key="2">
    <source>
        <dbReference type="Proteomes" id="UP000034607"/>
    </source>
</evidence>
<protein>
    <submittedName>
        <fullName evidence="1">Uncharacterized protein</fullName>
    </submittedName>
</protein>
<accession>A0A0G1UFI0</accession>
<dbReference type="AlphaFoldDB" id="A0A0G1UFI0"/>
<organism evidence="1 2">
    <name type="scientific">Candidatus Amesbacteria bacterium GW2011_GWA2_47_11</name>
    <dbReference type="NCBI Taxonomy" id="1618357"/>
    <lineage>
        <taxon>Bacteria</taxon>
        <taxon>Candidatus Amesiibacteriota</taxon>
    </lineage>
</organism>
<feature type="non-terminal residue" evidence="1">
    <location>
        <position position="24"/>
    </location>
</feature>
<reference evidence="1 2" key="1">
    <citation type="journal article" date="2015" name="Nature">
        <title>rRNA introns, odd ribosomes, and small enigmatic genomes across a large radiation of phyla.</title>
        <authorList>
            <person name="Brown C.T."/>
            <person name="Hug L.A."/>
            <person name="Thomas B.C."/>
            <person name="Sharon I."/>
            <person name="Castelle C.J."/>
            <person name="Singh A."/>
            <person name="Wilkins M.J."/>
            <person name="Williams K.H."/>
            <person name="Banfield J.F."/>
        </authorList>
    </citation>
    <scope>NUCLEOTIDE SEQUENCE [LARGE SCALE GENOMIC DNA]</scope>
</reference>
<evidence type="ECO:0000313" key="1">
    <source>
        <dbReference type="EMBL" id="KKU56470.1"/>
    </source>
</evidence>
<proteinExistence type="predicted"/>
<dbReference type="Proteomes" id="UP000034607">
    <property type="component" value="Unassembled WGS sequence"/>
</dbReference>
<dbReference type="EMBL" id="LCNM01000008">
    <property type="protein sequence ID" value="KKU56470.1"/>
    <property type="molecule type" value="Genomic_DNA"/>
</dbReference>
<name>A0A0G1UFI0_9BACT</name>
<sequence length="24" mass="2622">MGRVVDFVRQDVGTIRTGRASSTL</sequence>